<feature type="compositionally biased region" description="Acidic residues" evidence="1">
    <location>
        <begin position="143"/>
        <end position="155"/>
    </location>
</feature>
<gene>
    <name evidence="2" type="ORF">GS429_05835</name>
</gene>
<evidence type="ECO:0000313" key="3">
    <source>
        <dbReference type="Proteomes" id="UP000434101"/>
    </source>
</evidence>
<name>A0A6B0VLF7_9EURY</name>
<dbReference type="OrthoDB" id="194565at2157"/>
<dbReference type="RefSeq" id="WP_160063624.1">
    <property type="nucleotide sequence ID" value="NZ_WUYX01000022.1"/>
</dbReference>
<organism evidence="2 3">
    <name type="scientific">Natronorubrum halalkaliphilum</name>
    <dbReference type="NCBI Taxonomy" id="2691917"/>
    <lineage>
        <taxon>Archaea</taxon>
        <taxon>Methanobacteriati</taxon>
        <taxon>Methanobacteriota</taxon>
        <taxon>Stenosarchaea group</taxon>
        <taxon>Halobacteria</taxon>
        <taxon>Halobacteriales</taxon>
        <taxon>Natrialbaceae</taxon>
        <taxon>Natronorubrum</taxon>
    </lineage>
</organism>
<dbReference type="EMBL" id="WUYX01000022">
    <property type="protein sequence ID" value="MXV61592.1"/>
    <property type="molecule type" value="Genomic_DNA"/>
</dbReference>
<protein>
    <submittedName>
        <fullName evidence="2">Uncharacterized protein</fullName>
    </submittedName>
</protein>
<evidence type="ECO:0000256" key="1">
    <source>
        <dbReference type="SAM" id="MobiDB-lite"/>
    </source>
</evidence>
<dbReference type="AlphaFoldDB" id="A0A6B0VLF7"/>
<feature type="compositionally biased region" description="Basic and acidic residues" evidence="1">
    <location>
        <begin position="449"/>
        <end position="462"/>
    </location>
</feature>
<feature type="compositionally biased region" description="Polar residues" evidence="1">
    <location>
        <begin position="463"/>
        <end position="472"/>
    </location>
</feature>
<comment type="caution">
    <text evidence="2">The sequence shown here is derived from an EMBL/GenBank/DDBJ whole genome shotgun (WGS) entry which is preliminary data.</text>
</comment>
<accession>A0A6B0VLF7</accession>
<keyword evidence="3" id="KW-1185">Reference proteome</keyword>
<proteinExistence type="predicted"/>
<feature type="region of interest" description="Disordered" evidence="1">
    <location>
        <begin position="434"/>
        <end position="472"/>
    </location>
</feature>
<evidence type="ECO:0000313" key="2">
    <source>
        <dbReference type="EMBL" id="MXV61592.1"/>
    </source>
</evidence>
<sequence length="472" mass="52794">MSAGLEHLGWLVPTSEWEPFKEWVRDVTGGYKGSLGRYVEKAIEDYIRFADAVKKLQTLADDVITEEETDIPHSLVGDDLTTDSKTEVRVRIAPYSKDGFRNAVSESKNSYGVELARALRQYRTNPFHEWVADLADRLSTALDDTEDEPPEDTINDQDGVNKQPRTVEEKTEAIVDYLETEMSCESHQISRDDLDEAIEVVVGDGEPTKRTMRKYRNQVVETLNLGRHPQTPKLYKPVDELPDRPDDYPWECWVSVEYLKGDPEARARRVVLELGKQAAASNGRIGIEKSAVCEEILNESVSPATARRTVAAVVDNYPVKTKREDLRLNLVRLAEEQPELAEEIVAYANFDPDSSAAVTDCDSSPDNWVDRAADQISKLCETADFDIETMPKQILDNKIARAKYPNKVSDEKSQISEDALERVCEADRDAVSAALVASDSSPGPTAEEDLQRAAETELEKLSSDTYTTSSTP</sequence>
<feature type="region of interest" description="Disordered" evidence="1">
    <location>
        <begin position="143"/>
        <end position="167"/>
    </location>
</feature>
<reference evidence="2 3" key="1">
    <citation type="submission" date="2020-01" db="EMBL/GenBank/DDBJ databases">
        <title>Natronorubrum sp. JWXQ-INN 674 isolated from Inner Mongolia Autonomous Region of China.</title>
        <authorList>
            <person name="Xue Q."/>
        </authorList>
    </citation>
    <scope>NUCLEOTIDE SEQUENCE [LARGE SCALE GENOMIC DNA]</scope>
    <source>
        <strain evidence="2 3">JWXQ-INN-674</strain>
    </source>
</reference>
<dbReference type="Proteomes" id="UP000434101">
    <property type="component" value="Unassembled WGS sequence"/>
</dbReference>